<dbReference type="EMBL" id="JAPHNI010000013">
    <property type="protein sequence ID" value="KAJ8118646.1"/>
    <property type="molecule type" value="Genomic_DNA"/>
</dbReference>
<sequence length="222" mass="23900">MPCCLSSDDSAPKILADLHVSLYAERVISKSAKQPGSTATSPADVFSAPLAAAFDEARDPMLSYDAAGGGWKGNRLCPQQMRIRPLQPESGKRSVLPMLRPNPACRTLYYPRISARGMNTTHGEYDTAGDAPMGAREMLRVKQAALRPARLKQSKQAPKLSQAVKDMLIRDIVSSVKRAGGLGATLIYGTASAELVAAACRVVVESRSLRTLWKGCLKARET</sequence>
<keyword evidence="2" id="KW-1185">Reference proteome</keyword>
<dbReference type="Proteomes" id="UP001153331">
    <property type="component" value="Unassembled WGS sequence"/>
</dbReference>
<proteinExistence type="predicted"/>
<organism evidence="1 2">
    <name type="scientific">Boeremia exigua</name>
    <dbReference type="NCBI Taxonomy" id="749465"/>
    <lineage>
        <taxon>Eukaryota</taxon>
        <taxon>Fungi</taxon>
        <taxon>Dikarya</taxon>
        <taxon>Ascomycota</taxon>
        <taxon>Pezizomycotina</taxon>
        <taxon>Dothideomycetes</taxon>
        <taxon>Pleosporomycetidae</taxon>
        <taxon>Pleosporales</taxon>
        <taxon>Pleosporineae</taxon>
        <taxon>Didymellaceae</taxon>
        <taxon>Boeremia</taxon>
    </lineage>
</organism>
<evidence type="ECO:0000313" key="1">
    <source>
        <dbReference type="EMBL" id="KAJ8118646.1"/>
    </source>
</evidence>
<reference evidence="1" key="1">
    <citation type="submission" date="2022-11" db="EMBL/GenBank/DDBJ databases">
        <title>Genome Sequence of Boeremia exigua.</title>
        <authorList>
            <person name="Buettner E."/>
        </authorList>
    </citation>
    <scope>NUCLEOTIDE SEQUENCE</scope>
    <source>
        <strain evidence="1">CU02</strain>
    </source>
</reference>
<protein>
    <submittedName>
        <fullName evidence="1">Uncharacterized protein</fullName>
    </submittedName>
</protein>
<accession>A0ACC2ITY4</accession>
<evidence type="ECO:0000313" key="2">
    <source>
        <dbReference type="Proteomes" id="UP001153331"/>
    </source>
</evidence>
<comment type="caution">
    <text evidence="1">The sequence shown here is derived from an EMBL/GenBank/DDBJ whole genome shotgun (WGS) entry which is preliminary data.</text>
</comment>
<gene>
    <name evidence="1" type="ORF">OPT61_g393</name>
</gene>
<name>A0ACC2ITY4_9PLEO</name>